<dbReference type="Pfam" id="PF00005">
    <property type="entry name" value="ABC_tran"/>
    <property type="match status" value="1"/>
</dbReference>
<dbReference type="InterPro" id="IPR003593">
    <property type="entry name" value="AAA+_ATPase"/>
</dbReference>
<keyword evidence="6 9" id="KW-1133">Transmembrane helix</keyword>
<keyword evidence="13" id="KW-1185">Reference proteome</keyword>
<dbReference type="InterPro" id="IPR036640">
    <property type="entry name" value="ABC1_TM_sf"/>
</dbReference>
<evidence type="ECO:0000256" key="2">
    <source>
        <dbReference type="ARBA" id="ARBA00022448"/>
    </source>
</evidence>
<proteinExistence type="inferred from homology"/>
<dbReference type="Pfam" id="PF06472">
    <property type="entry name" value="ABC_membrane_2"/>
    <property type="match status" value="1"/>
</dbReference>
<evidence type="ECO:0000256" key="5">
    <source>
        <dbReference type="ARBA" id="ARBA00022840"/>
    </source>
</evidence>
<accession>A0ABD3N3V2</accession>
<keyword evidence="3 9" id="KW-0812">Transmembrane</keyword>
<comment type="caution">
    <text evidence="12">The sequence shown here is derived from an EMBL/GenBank/DDBJ whole genome shotgun (WGS) entry which is preliminary data.</text>
</comment>
<comment type="similarity">
    <text evidence="1">Belongs to the ABC transporter superfamily. ABCD family. Peroxisomal fatty acyl CoA transporter (TC 3.A.1.203) subfamily.</text>
</comment>
<feature type="domain" description="ABC transporter" evidence="10">
    <location>
        <begin position="460"/>
        <end position="696"/>
    </location>
</feature>
<name>A0ABD3N3V2_9STRA</name>
<keyword evidence="4" id="KW-0547">Nucleotide-binding</keyword>
<dbReference type="PANTHER" id="PTHR11384:SF59">
    <property type="entry name" value="LYSOSOMAL COBALAMIN TRANSPORTER ABCD4"/>
    <property type="match status" value="1"/>
</dbReference>
<feature type="transmembrane region" description="Helical" evidence="9">
    <location>
        <begin position="76"/>
        <end position="97"/>
    </location>
</feature>
<dbReference type="InterPro" id="IPR017871">
    <property type="entry name" value="ABC_transporter-like_CS"/>
</dbReference>
<dbReference type="SMART" id="SM00382">
    <property type="entry name" value="AAA"/>
    <property type="match status" value="1"/>
</dbReference>
<dbReference type="SUPFAM" id="SSF90123">
    <property type="entry name" value="ABC transporter transmembrane region"/>
    <property type="match status" value="1"/>
</dbReference>
<dbReference type="Gene3D" id="1.20.1560.10">
    <property type="entry name" value="ABC transporter type 1, transmembrane domain"/>
    <property type="match status" value="1"/>
</dbReference>
<gene>
    <name evidence="12" type="ORF">ACHAWO_007769</name>
</gene>
<evidence type="ECO:0000259" key="11">
    <source>
        <dbReference type="PROSITE" id="PS50929"/>
    </source>
</evidence>
<dbReference type="InterPro" id="IPR027417">
    <property type="entry name" value="P-loop_NTPase"/>
</dbReference>
<evidence type="ECO:0000256" key="7">
    <source>
        <dbReference type="ARBA" id="ARBA00023136"/>
    </source>
</evidence>
<evidence type="ECO:0000256" key="6">
    <source>
        <dbReference type="ARBA" id="ARBA00022989"/>
    </source>
</evidence>
<dbReference type="InterPro" id="IPR050835">
    <property type="entry name" value="ABC_transporter_sub-D"/>
</dbReference>
<evidence type="ECO:0000256" key="9">
    <source>
        <dbReference type="SAM" id="Phobius"/>
    </source>
</evidence>
<keyword evidence="5" id="KW-0067">ATP-binding</keyword>
<dbReference type="PANTHER" id="PTHR11384">
    <property type="entry name" value="ATP-BINDING CASSETTE, SUB-FAMILY D MEMBER"/>
    <property type="match status" value="1"/>
</dbReference>
<feature type="compositionally biased region" description="Polar residues" evidence="8">
    <location>
        <begin position="1"/>
        <end position="10"/>
    </location>
</feature>
<evidence type="ECO:0000313" key="12">
    <source>
        <dbReference type="EMBL" id="KAL3770769.1"/>
    </source>
</evidence>
<dbReference type="Gene3D" id="3.40.50.300">
    <property type="entry name" value="P-loop containing nucleotide triphosphate hydrolases"/>
    <property type="match status" value="1"/>
</dbReference>
<protein>
    <recommendedName>
        <fullName evidence="14">ATP-dependent transporter ycf16</fullName>
    </recommendedName>
</protein>
<feature type="transmembrane region" description="Helical" evidence="9">
    <location>
        <begin position="117"/>
        <end position="138"/>
    </location>
</feature>
<dbReference type="PROSITE" id="PS00211">
    <property type="entry name" value="ABC_TRANSPORTER_1"/>
    <property type="match status" value="1"/>
</dbReference>
<dbReference type="PROSITE" id="PS50893">
    <property type="entry name" value="ABC_TRANSPORTER_2"/>
    <property type="match status" value="1"/>
</dbReference>
<feature type="transmembrane region" description="Helical" evidence="9">
    <location>
        <begin position="210"/>
        <end position="231"/>
    </location>
</feature>
<keyword evidence="7 9" id="KW-0472">Membrane</keyword>
<feature type="domain" description="ABC transmembrane type-1" evidence="11">
    <location>
        <begin position="80"/>
        <end position="380"/>
    </location>
</feature>
<evidence type="ECO:0000259" key="10">
    <source>
        <dbReference type="PROSITE" id="PS50893"/>
    </source>
</evidence>
<dbReference type="CDD" id="cd03223">
    <property type="entry name" value="ABCD_peroxisomal_ALDP"/>
    <property type="match status" value="1"/>
</dbReference>
<evidence type="ECO:0000256" key="4">
    <source>
        <dbReference type="ARBA" id="ARBA00022741"/>
    </source>
</evidence>
<evidence type="ECO:0000256" key="3">
    <source>
        <dbReference type="ARBA" id="ARBA00022692"/>
    </source>
</evidence>
<dbReference type="InterPro" id="IPR011527">
    <property type="entry name" value="ABC1_TM_dom"/>
</dbReference>
<feature type="transmembrane region" description="Helical" evidence="9">
    <location>
        <begin position="237"/>
        <end position="256"/>
    </location>
</feature>
<dbReference type="Proteomes" id="UP001530400">
    <property type="component" value="Unassembled WGS sequence"/>
</dbReference>
<dbReference type="EMBL" id="JALLPJ020001301">
    <property type="protein sequence ID" value="KAL3770769.1"/>
    <property type="molecule type" value="Genomic_DNA"/>
</dbReference>
<dbReference type="GO" id="GO:0005524">
    <property type="term" value="F:ATP binding"/>
    <property type="evidence" value="ECO:0007669"/>
    <property type="project" value="UniProtKB-KW"/>
</dbReference>
<dbReference type="AlphaFoldDB" id="A0ABD3N3V2"/>
<evidence type="ECO:0000313" key="13">
    <source>
        <dbReference type="Proteomes" id="UP001530400"/>
    </source>
</evidence>
<organism evidence="12 13">
    <name type="scientific">Cyclotella atomus</name>
    <dbReference type="NCBI Taxonomy" id="382360"/>
    <lineage>
        <taxon>Eukaryota</taxon>
        <taxon>Sar</taxon>
        <taxon>Stramenopiles</taxon>
        <taxon>Ochrophyta</taxon>
        <taxon>Bacillariophyta</taxon>
        <taxon>Coscinodiscophyceae</taxon>
        <taxon>Thalassiosirophycidae</taxon>
        <taxon>Stephanodiscales</taxon>
        <taxon>Stephanodiscaceae</taxon>
        <taxon>Cyclotella</taxon>
    </lineage>
</organism>
<dbReference type="InterPro" id="IPR003439">
    <property type="entry name" value="ABC_transporter-like_ATP-bd"/>
</dbReference>
<sequence length="699" mass="78408">MDEESLQTALLSGADVGNVEATGEVPNLPRSISDEASQKPQAARRNLSPQSKLRRLLHAFHIMCTPYFRESTEGKCLFGLLFVIILISCGGKVYLSYQVNYFYSALADKDAQRFWEVILAFVIAMVCFVPVGAAYNFVQIRLQIAWRKWLTERVLKLYFHNKVYYALERKTGGTANVDYYDAAVNKKAKVVDNPDQRIQEDINTFTNYSLVFFSIAVESTVDLISFSIILGSIMPELFIGLVAFAFLGTLFTILIGKKLVKLNFEMLQREADFRFSLVRIRENAESIAFYSGECVEEKETDRRLIRVIANATMINMAQLRLSFFTISYNRLTWILPIMMVAPEYFAGIVELGVVQQARVAFDHILGDLSIIISEFLSIANFSAGIERLFSFLNVMQQLDRERDVGKEMLLRDPSRYEKKPDKTISETISSESSASPTTRIFVKDIELPTTASFGTRINILTIRDLKLVTPDNKRVLAENLNLTLGEDKSLLIVGVSGAGKSSLLRAIAGLWTTGDGVITRPRTEDICFLPQRPYCPPGTLRDQLLYPSMVNSDSEFDPTCQSAQWSDQDLLTVLVQVDLPDLASRSGDGDPLKGLSTKLDWSNTLSLGEQQRLAFARIITNKPRLVIMDESTSALDVKSERKMYDLLRDVGQQQLTYISVGHRPTLLAYHDIKLAIKDRAGVVSDIPPGSGVVDEDLFG</sequence>
<evidence type="ECO:0000256" key="1">
    <source>
        <dbReference type="ARBA" id="ARBA00008575"/>
    </source>
</evidence>
<dbReference type="PROSITE" id="PS50929">
    <property type="entry name" value="ABC_TM1F"/>
    <property type="match status" value="1"/>
</dbReference>
<evidence type="ECO:0000256" key="8">
    <source>
        <dbReference type="SAM" id="MobiDB-lite"/>
    </source>
</evidence>
<reference evidence="12 13" key="1">
    <citation type="submission" date="2024-10" db="EMBL/GenBank/DDBJ databases">
        <title>Updated reference genomes for cyclostephanoid diatoms.</title>
        <authorList>
            <person name="Roberts W.R."/>
            <person name="Alverson A.J."/>
        </authorList>
    </citation>
    <scope>NUCLEOTIDE SEQUENCE [LARGE SCALE GENOMIC DNA]</scope>
    <source>
        <strain evidence="12 13">AJA010-31</strain>
    </source>
</reference>
<feature type="region of interest" description="Disordered" evidence="8">
    <location>
        <begin position="1"/>
        <end position="48"/>
    </location>
</feature>
<dbReference type="SUPFAM" id="SSF52540">
    <property type="entry name" value="P-loop containing nucleoside triphosphate hydrolases"/>
    <property type="match status" value="1"/>
</dbReference>
<evidence type="ECO:0008006" key="14">
    <source>
        <dbReference type="Google" id="ProtNLM"/>
    </source>
</evidence>
<keyword evidence="2" id="KW-0813">Transport</keyword>